<dbReference type="GO" id="GO:0005886">
    <property type="term" value="C:plasma membrane"/>
    <property type="evidence" value="ECO:0007669"/>
    <property type="project" value="UniProtKB-SubCell"/>
</dbReference>
<organism evidence="7 8">
    <name type="scientific">Paraglaciecola psychrophila 170</name>
    <dbReference type="NCBI Taxonomy" id="1129794"/>
    <lineage>
        <taxon>Bacteria</taxon>
        <taxon>Pseudomonadati</taxon>
        <taxon>Pseudomonadota</taxon>
        <taxon>Gammaproteobacteria</taxon>
        <taxon>Alteromonadales</taxon>
        <taxon>Alteromonadaceae</taxon>
        <taxon>Paraglaciecola</taxon>
    </lineage>
</organism>
<feature type="transmembrane region" description="Helical" evidence="6">
    <location>
        <begin position="85"/>
        <end position="101"/>
    </location>
</feature>
<dbReference type="eggNOG" id="COG0730">
    <property type="taxonomic scope" value="Bacteria"/>
</dbReference>
<comment type="subcellular location">
    <subcellularLocation>
        <location evidence="6">Cell membrane</location>
        <topology evidence="6">Multi-pass membrane protein</topology>
    </subcellularLocation>
    <subcellularLocation>
        <location evidence="1">Membrane</location>
        <topology evidence="1">Multi-pass membrane protein</topology>
    </subcellularLocation>
</comment>
<proteinExistence type="inferred from homology"/>
<evidence type="ECO:0000256" key="2">
    <source>
        <dbReference type="ARBA" id="ARBA00009142"/>
    </source>
</evidence>
<dbReference type="PATRIC" id="fig|1129794.4.peg.2621"/>
<evidence type="ECO:0000313" key="7">
    <source>
        <dbReference type="EMBL" id="AGH44751.1"/>
    </source>
</evidence>
<keyword evidence="8" id="KW-1185">Reference proteome</keyword>
<dbReference type="AlphaFoldDB" id="K7ARA7"/>
<feature type="transmembrane region" description="Helical" evidence="6">
    <location>
        <begin position="217"/>
        <end position="238"/>
    </location>
</feature>
<feature type="transmembrane region" description="Helical" evidence="6">
    <location>
        <begin position="108"/>
        <end position="126"/>
    </location>
</feature>
<feature type="transmembrane region" description="Helical" evidence="6">
    <location>
        <begin position="176"/>
        <end position="197"/>
    </location>
</feature>
<gene>
    <name evidence="7" type="ORF">C427_2642</name>
</gene>
<reference evidence="7 8" key="1">
    <citation type="journal article" date="2013" name="Genome Announc.">
        <title>Complete Genome Sequence of Glaciecola psychrophila Strain 170T.</title>
        <authorList>
            <person name="Yin J."/>
            <person name="Chen J."/>
            <person name="Liu G."/>
            <person name="Yu Y."/>
            <person name="Song L."/>
            <person name="Wang X."/>
            <person name="Qu X."/>
        </authorList>
    </citation>
    <scope>NUCLEOTIDE SEQUENCE [LARGE SCALE GENOMIC DNA]</scope>
    <source>
        <strain evidence="7 8">170</strain>
    </source>
</reference>
<comment type="similarity">
    <text evidence="2 6">Belongs to the 4-toluene sulfonate uptake permease (TSUP) (TC 2.A.102) family.</text>
</comment>
<dbReference type="InterPro" id="IPR002781">
    <property type="entry name" value="TM_pro_TauE-like"/>
</dbReference>
<feature type="transmembrane region" description="Helical" evidence="6">
    <location>
        <begin position="138"/>
        <end position="164"/>
    </location>
</feature>
<dbReference type="RefSeq" id="WP_007638100.1">
    <property type="nucleotide sequence ID" value="NC_020514.1"/>
</dbReference>
<feature type="transmembrane region" description="Helical" evidence="6">
    <location>
        <begin position="52"/>
        <end position="73"/>
    </location>
</feature>
<name>K7ARA7_9ALTE</name>
<feature type="transmembrane region" description="Helical" evidence="6">
    <location>
        <begin position="12"/>
        <end position="40"/>
    </location>
</feature>
<evidence type="ECO:0000256" key="6">
    <source>
        <dbReference type="RuleBase" id="RU363041"/>
    </source>
</evidence>
<sequence>MEIEFFIQLSLLGIVVGFAAGLLGVGGGGILVPMLTSIYLSSQTVPSHAVHLALGTSMASIITTTFSSAFSHYKNHNVDWQNVKAMVPLIIVGAISISFLVPIINTTVLAVFFSLFMFSISIKLFFNKQHIPTKKTNIAPQLAGFGIGSISTLVAIGGAALTVPYLMSRGLEMRRAIGSSAAIGFPIAIAGTIGYAINGHISAEELGNNQSIVGFVHIPSVIIISIFGFAMAPVGVKFSTKLPVQVLKKIFAVLLVCLSIKMLMNVIL</sequence>
<dbReference type="Pfam" id="PF01925">
    <property type="entry name" value="TauE"/>
    <property type="match status" value="1"/>
</dbReference>
<accession>K7ARA7</accession>
<protein>
    <recommendedName>
        <fullName evidence="6">Probable membrane transporter protein</fullName>
    </recommendedName>
</protein>
<dbReference type="PANTHER" id="PTHR43483:SF3">
    <property type="entry name" value="MEMBRANE TRANSPORTER PROTEIN HI_0806-RELATED"/>
    <property type="match status" value="1"/>
</dbReference>
<dbReference type="STRING" id="1129794.C427_2642"/>
<keyword evidence="4 6" id="KW-1133">Transmembrane helix</keyword>
<keyword evidence="6" id="KW-1003">Cell membrane</keyword>
<keyword evidence="3 6" id="KW-0812">Transmembrane</keyword>
<evidence type="ECO:0000256" key="4">
    <source>
        <dbReference type="ARBA" id="ARBA00022989"/>
    </source>
</evidence>
<evidence type="ECO:0000256" key="3">
    <source>
        <dbReference type="ARBA" id="ARBA00022692"/>
    </source>
</evidence>
<dbReference type="OrthoDB" id="457670at2"/>
<dbReference type="PANTHER" id="PTHR43483">
    <property type="entry name" value="MEMBRANE TRANSPORTER PROTEIN HI_0806-RELATED"/>
    <property type="match status" value="1"/>
</dbReference>
<keyword evidence="5 6" id="KW-0472">Membrane</keyword>
<evidence type="ECO:0000256" key="5">
    <source>
        <dbReference type="ARBA" id="ARBA00023136"/>
    </source>
</evidence>
<dbReference type="KEGG" id="gps:C427_2642"/>
<dbReference type="EMBL" id="CP003837">
    <property type="protein sequence ID" value="AGH44751.1"/>
    <property type="molecule type" value="Genomic_DNA"/>
</dbReference>
<feature type="transmembrane region" description="Helical" evidence="6">
    <location>
        <begin position="250"/>
        <end position="267"/>
    </location>
</feature>
<evidence type="ECO:0000313" key="8">
    <source>
        <dbReference type="Proteomes" id="UP000011864"/>
    </source>
</evidence>
<dbReference type="HOGENOM" id="CLU_045498_6_0_6"/>
<evidence type="ECO:0000256" key="1">
    <source>
        <dbReference type="ARBA" id="ARBA00004141"/>
    </source>
</evidence>
<dbReference type="Proteomes" id="UP000011864">
    <property type="component" value="Chromosome"/>
</dbReference>